<sequence length="144" mass="16910">MLYMLFCHFPKALKLKQFEYDPGFMYDVSLQIESEFNGEIKSIVPAEHKKHRHKHQHHDHERCKERKRRRKRKILVHNLDDKSLKVIDPDSDELPQRAKFTIIATACLLLIMCLLLVGITLRMAPIIDDMGRRYLQPLGEGCCG</sequence>
<evidence type="ECO:0000313" key="3">
    <source>
        <dbReference type="EMBL" id="CRL03675.1"/>
    </source>
</evidence>
<feature type="compositionally biased region" description="Basic residues" evidence="1">
    <location>
        <begin position="48"/>
        <end position="57"/>
    </location>
</feature>
<keyword evidence="2" id="KW-1133">Transmembrane helix</keyword>
<dbReference type="AlphaFoldDB" id="A0A1J1ITU0"/>
<proteinExistence type="predicted"/>
<keyword evidence="2" id="KW-0812">Transmembrane</keyword>
<protein>
    <submittedName>
        <fullName evidence="3">CLUMA_CG016345, isoform A</fullName>
    </submittedName>
</protein>
<keyword evidence="2" id="KW-0472">Membrane</keyword>
<keyword evidence="4" id="KW-1185">Reference proteome</keyword>
<dbReference type="EMBL" id="CVRI01000059">
    <property type="protein sequence ID" value="CRL03675.1"/>
    <property type="molecule type" value="Genomic_DNA"/>
</dbReference>
<gene>
    <name evidence="3" type="ORF">CLUMA_CG016345</name>
</gene>
<evidence type="ECO:0000313" key="4">
    <source>
        <dbReference type="Proteomes" id="UP000183832"/>
    </source>
</evidence>
<evidence type="ECO:0000256" key="1">
    <source>
        <dbReference type="SAM" id="MobiDB-lite"/>
    </source>
</evidence>
<evidence type="ECO:0000256" key="2">
    <source>
        <dbReference type="SAM" id="Phobius"/>
    </source>
</evidence>
<feature type="transmembrane region" description="Helical" evidence="2">
    <location>
        <begin position="100"/>
        <end position="124"/>
    </location>
</feature>
<name>A0A1J1ITU0_9DIPT</name>
<dbReference type="Proteomes" id="UP000183832">
    <property type="component" value="Unassembled WGS sequence"/>
</dbReference>
<organism evidence="3 4">
    <name type="scientific">Clunio marinus</name>
    <dbReference type="NCBI Taxonomy" id="568069"/>
    <lineage>
        <taxon>Eukaryota</taxon>
        <taxon>Metazoa</taxon>
        <taxon>Ecdysozoa</taxon>
        <taxon>Arthropoda</taxon>
        <taxon>Hexapoda</taxon>
        <taxon>Insecta</taxon>
        <taxon>Pterygota</taxon>
        <taxon>Neoptera</taxon>
        <taxon>Endopterygota</taxon>
        <taxon>Diptera</taxon>
        <taxon>Nematocera</taxon>
        <taxon>Chironomoidea</taxon>
        <taxon>Chironomidae</taxon>
        <taxon>Clunio</taxon>
    </lineage>
</organism>
<reference evidence="3 4" key="1">
    <citation type="submission" date="2015-04" db="EMBL/GenBank/DDBJ databases">
        <authorList>
            <person name="Syromyatnikov M.Y."/>
            <person name="Popov V.N."/>
        </authorList>
    </citation>
    <scope>NUCLEOTIDE SEQUENCE [LARGE SCALE GENOMIC DNA]</scope>
</reference>
<accession>A0A1J1ITU0</accession>
<dbReference type="STRING" id="568069.A0A1J1ITU0"/>
<feature type="region of interest" description="Disordered" evidence="1">
    <location>
        <begin position="47"/>
        <end position="68"/>
    </location>
</feature>
<dbReference type="OrthoDB" id="8197295at2759"/>